<feature type="region of interest" description="Disordered" evidence="1">
    <location>
        <begin position="719"/>
        <end position="776"/>
    </location>
</feature>
<feature type="compositionally biased region" description="Polar residues" evidence="1">
    <location>
        <begin position="316"/>
        <end position="326"/>
    </location>
</feature>
<feature type="region of interest" description="Disordered" evidence="1">
    <location>
        <begin position="528"/>
        <end position="607"/>
    </location>
</feature>
<evidence type="ECO:0000313" key="3">
    <source>
        <dbReference type="Proteomes" id="UP001497457"/>
    </source>
</evidence>
<feature type="compositionally biased region" description="Polar residues" evidence="1">
    <location>
        <begin position="643"/>
        <end position="655"/>
    </location>
</feature>
<proteinExistence type="predicted"/>
<gene>
    <name evidence="2" type="ORF">URODEC1_LOCUS111382</name>
</gene>
<dbReference type="PANTHER" id="PTHR37261">
    <property type="entry name" value="40S RIBOSOMAL PROTEIN S27"/>
    <property type="match status" value="1"/>
</dbReference>
<sequence>MAASGSGGAGPGGRPWTATSTWAPVPGGGAVEDAISFETSDEDAEATPTGVVLTRPPPDGDGDAPPCEVTVSFRGKYEIHWVYVRSTARTYELYHSTNAKGTSKDYLCTVRCGLADKEPQPCGEESMSQCSSSAPTSDKREQETKSVSSSSDEDSWVDVKIPESPMGNSTPEAQKRNAIRICQENTLAHYEATAEMTDVSPCVSLTIRLLSLQSKTSVHIEEICIFADPVESTNDDSVTGPGNMGSSSFLAMLVPGLMQMSKSRNLNIDDKYFSDGSRNQLTQDRAMKERSSSEKIMQETGQNSTDNYKPSGIESGMNSADSGTVSNDEKGNQGEFQLKDPNSLPLPVQRTESTQSLSVKDQQASGTDNLDNPLANEKFTPYCNHNIERKLDTLLSKVEKMELYCSRFEDCMIKPLGSIEARLQRLEEQFSSFSVEIQSLRGSSAVRSASDGMSNTTNSQEEVHDYANDRTAPETNRKPGLAVRAPDFSSDDSCCCNITNGNQVNFRGPNVVPRLLVKVPDFIAQPELTGGNLHDGPSSPVYCAPSSSEKGRKISPGLVVKVPEFPDDDDDDEVEEEKEAEVGDHDGNAQYDDTLSKNTVDSTKSKKPVSINGALASALEALLTSAKGTPSSKPVVCTTSNLSAENTNDSLSCSLSPEKMGEMSTKDRSADQFLGTSVDVNLAGTFRPQGIDATPHTSLSKEMLDSSVGINEQNDNLDAEKVSSVASTESSDVPSQPDTIEQSIDNGSQVDGQNNCPSLDTASYAISTGPLEPPKPPTVFEAIDNGVQVDERPAISLAEFLAAKNASSGKSVIPEVCSGNDGDKKLSFEKTLSGADNISKNTSQLLVKKALELDVDEGRHFSSVPIGANFDGSSIVAPGNASSGHNITTNAAVSDKSCGLKNAEDGFRDSVGMDSVFSQYHATYSNKEWIGNSSSIWGSDDSFSKPNMMHSWSNLSSMESFSEAATKEPVVSANATSGNYVEGLEDIEDRPTTTRDSGEELRKVCDLLYEFKDDMLGMTSTMKGTSKSSPSLEVLLAESSDSEAQISDLENIDNSAGIGSAQLFSTFSSSDDEASIGNEPLVDVADLTTASEPYASAVNEPLVDVADLTKPSGTDASAVNEPSADVVDLPKPSETYASDVNDELLVSADGLSKPVETFSGGSNEHLDSLI</sequence>
<reference evidence="3" key="1">
    <citation type="submission" date="2024-06" db="EMBL/GenBank/DDBJ databases">
        <authorList>
            <person name="Ryan C."/>
        </authorList>
    </citation>
    <scope>NUCLEOTIDE SEQUENCE [LARGE SCALE GENOMIC DNA]</scope>
</reference>
<feature type="compositionally biased region" description="Polar residues" evidence="1">
    <location>
        <begin position="299"/>
        <end position="308"/>
    </location>
</feature>
<dbReference type="PANTHER" id="PTHR37261:SF1">
    <property type="entry name" value="40S RIBOSOMAL PROTEIN S27"/>
    <property type="match status" value="1"/>
</dbReference>
<feature type="region of interest" description="Disordered" evidence="1">
    <location>
        <begin position="119"/>
        <end position="173"/>
    </location>
</feature>
<dbReference type="AlphaFoldDB" id="A0ABC9G299"/>
<dbReference type="Proteomes" id="UP001497457">
    <property type="component" value="Chromosome 8b"/>
</dbReference>
<name>A0ABC9G299_9POAL</name>
<feature type="compositionally biased region" description="Basic and acidic residues" evidence="1">
    <location>
        <begin position="659"/>
        <end position="668"/>
    </location>
</feature>
<protein>
    <submittedName>
        <fullName evidence="2">Uncharacterized protein</fullName>
    </submittedName>
</protein>
<keyword evidence="3" id="KW-1185">Reference proteome</keyword>
<feature type="region of interest" description="Disordered" evidence="1">
    <location>
        <begin position="1"/>
        <end position="65"/>
    </location>
</feature>
<feature type="compositionally biased region" description="Basic and acidic residues" evidence="1">
    <location>
        <begin position="461"/>
        <end position="477"/>
    </location>
</feature>
<feature type="compositionally biased region" description="Polar residues" evidence="1">
    <location>
        <begin position="724"/>
        <end position="766"/>
    </location>
</feature>
<dbReference type="EMBL" id="OZ075118">
    <property type="protein sequence ID" value="CAL5086059.1"/>
    <property type="molecule type" value="Genomic_DNA"/>
</dbReference>
<feature type="compositionally biased region" description="Polar residues" evidence="1">
    <location>
        <begin position="591"/>
        <end position="602"/>
    </location>
</feature>
<feature type="compositionally biased region" description="Basic and acidic residues" evidence="1">
    <location>
        <begin position="285"/>
        <end position="297"/>
    </location>
</feature>
<feature type="compositionally biased region" description="Gly residues" evidence="1">
    <location>
        <begin position="1"/>
        <end position="13"/>
    </location>
</feature>
<reference evidence="2 3" key="2">
    <citation type="submission" date="2024-10" db="EMBL/GenBank/DDBJ databases">
        <authorList>
            <person name="Ryan C."/>
        </authorList>
    </citation>
    <scope>NUCLEOTIDE SEQUENCE [LARGE SCALE GENOMIC DNA]</scope>
</reference>
<evidence type="ECO:0000256" key="1">
    <source>
        <dbReference type="SAM" id="MobiDB-lite"/>
    </source>
</evidence>
<organism evidence="2 3">
    <name type="scientific">Urochloa decumbens</name>
    <dbReference type="NCBI Taxonomy" id="240449"/>
    <lineage>
        <taxon>Eukaryota</taxon>
        <taxon>Viridiplantae</taxon>
        <taxon>Streptophyta</taxon>
        <taxon>Embryophyta</taxon>
        <taxon>Tracheophyta</taxon>
        <taxon>Spermatophyta</taxon>
        <taxon>Magnoliopsida</taxon>
        <taxon>Liliopsida</taxon>
        <taxon>Poales</taxon>
        <taxon>Poaceae</taxon>
        <taxon>PACMAD clade</taxon>
        <taxon>Panicoideae</taxon>
        <taxon>Panicodae</taxon>
        <taxon>Paniceae</taxon>
        <taxon>Melinidinae</taxon>
        <taxon>Urochloa</taxon>
    </lineage>
</organism>
<evidence type="ECO:0000313" key="2">
    <source>
        <dbReference type="EMBL" id="CAL5086059.1"/>
    </source>
</evidence>
<feature type="region of interest" description="Disordered" evidence="1">
    <location>
        <begin position="271"/>
        <end position="373"/>
    </location>
</feature>
<feature type="region of interest" description="Disordered" evidence="1">
    <location>
        <begin position="446"/>
        <end position="482"/>
    </location>
</feature>
<feature type="region of interest" description="Disordered" evidence="1">
    <location>
        <begin position="1113"/>
        <end position="1135"/>
    </location>
</feature>
<feature type="compositionally biased region" description="Polar residues" evidence="1">
    <location>
        <begin position="350"/>
        <end position="370"/>
    </location>
</feature>
<feature type="compositionally biased region" description="Polar residues" evidence="1">
    <location>
        <begin position="126"/>
        <end position="136"/>
    </location>
</feature>
<feature type="compositionally biased region" description="Acidic residues" evidence="1">
    <location>
        <begin position="565"/>
        <end position="579"/>
    </location>
</feature>
<accession>A0ABC9G299</accession>
<feature type="compositionally biased region" description="Polar residues" evidence="1">
    <location>
        <begin position="446"/>
        <end position="460"/>
    </location>
</feature>
<feature type="region of interest" description="Disordered" evidence="1">
    <location>
        <begin position="643"/>
        <end position="668"/>
    </location>
</feature>